<gene>
    <name evidence="2" type="ORF">BgAZ_503020</name>
</gene>
<evidence type="ECO:0000313" key="2">
    <source>
        <dbReference type="EMBL" id="KAK1441970.1"/>
    </source>
</evidence>
<keyword evidence="1" id="KW-0808">Transferase</keyword>
<dbReference type="PANTHER" id="PTHR12787:SF0">
    <property type="entry name" value="RIBOSOMAL RNA-PROCESSING PROTEIN 8"/>
    <property type="match status" value="1"/>
</dbReference>
<dbReference type="EC" id="2.1.1.-" evidence="1"/>
<dbReference type="PANTHER" id="PTHR12787">
    <property type="entry name" value="RIBOSOMAL RNA-PROCESSING PROTEIN 8"/>
    <property type="match status" value="1"/>
</dbReference>
<accession>A0AAD8LR09</accession>
<dbReference type="InterPro" id="IPR029063">
    <property type="entry name" value="SAM-dependent_MTases_sf"/>
</dbReference>
<dbReference type="GO" id="GO:0032259">
    <property type="term" value="P:methylation"/>
    <property type="evidence" value="ECO:0007669"/>
    <property type="project" value="UniProtKB-KW"/>
</dbReference>
<dbReference type="AlphaFoldDB" id="A0AAD8LR09"/>
<evidence type="ECO:0000256" key="1">
    <source>
        <dbReference type="RuleBase" id="RU365074"/>
    </source>
</evidence>
<keyword evidence="1" id="KW-0698">rRNA processing</keyword>
<comment type="subcellular location">
    <subcellularLocation>
        <location evidence="1">Nucleus</location>
        <location evidence="1">Nucleolus</location>
    </subcellularLocation>
</comment>
<keyword evidence="1 2" id="KW-0489">Methyltransferase</keyword>
<comment type="similarity">
    <text evidence="1">Belongs to the methyltransferase superfamily. RRP8 family.</text>
</comment>
<organism evidence="2 3">
    <name type="scientific">Babesia gibsoni</name>
    <dbReference type="NCBI Taxonomy" id="33632"/>
    <lineage>
        <taxon>Eukaryota</taxon>
        <taxon>Sar</taxon>
        <taxon>Alveolata</taxon>
        <taxon>Apicomplexa</taxon>
        <taxon>Aconoidasida</taxon>
        <taxon>Piroplasmida</taxon>
        <taxon>Babesiidae</taxon>
        <taxon>Babesia</taxon>
    </lineage>
</organism>
<comment type="caution">
    <text evidence="2">The sequence shown here is derived from an EMBL/GenBank/DDBJ whole genome shotgun (WGS) entry which is preliminary data.</text>
</comment>
<dbReference type="Gene3D" id="3.40.50.150">
    <property type="entry name" value="Vaccinia Virus protein VP39"/>
    <property type="match status" value="1"/>
</dbReference>
<proteinExistence type="inferred from homology"/>
<dbReference type="Pfam" id="PF05148">
    <property type="entry name" value="Methyltransf_8"/>
    <property type="match status" value="1"/>
</dbReference>
<comment type="function">
    <text evidence="1">Probable methyltransferase required to silence rDNA.</text>
</comment>
<protein>
    <recommendedName>
        <fullName evidence="1">Ribosomal RNA-processing protein 8</fullName>
        <ecNumber evidence="1">2.1.1.-</ecNumber>
    </recommendedName>
</protein>
<dbReference type="SUPFAM" id="SSF53335">
    <property type="entry name" value="S-adenosyl-L-methionine-dependent methyltransferases"/>
    <property type="match status" value="1"/>
</dbReference>
<evidence type="ECO:0000313" key="3">
    <source>
        <dbReference type="Proteomes" id="UP001230268"/>
    </source>
</evidence>
<dbReference type="EMBL" id="JAVEPI010000005">
    <property type="protein sequence ID" value="KAK1441970.1"/>
    <property type="molecule type" value="Genomic_DNA"/>
</dbReference>
<keyword evidence="3" id="KW-1185">Reference proteome</keyword>
<dbReference type="GO" id="GO:0005730">
    <property type="term" value="C:nucleolus"/>
    <property type="evidence" value="ECO:0007669"/>
    <property type="project" value="UniProtKB-SubCell"/>
</dbReference>
<dbReference type="Proteomes" id="UP001230268">
    <property type="component" value="Unassembled WGS sequence"/>
</dbReference>
<dbReference type="GO" id="GO:0008168">
    <property type="term" value="F:methyltransferase activity"/>
    <property type="evidence" value="ECO:0007669"/>
    <property type="project" value="UniProtKB-KW"/>
</dbReference>
<sequence length="169" mass="19360">MKLLTNRIGDFGCGEARIAQSFPDRKVHSFDLVAGNSFITPCNIAKVTNISRNNEHPQVPLKDDSLDISIFCLSLMGRDWPLFILEGTRCLKKGGTLKIVEVMSRFKNLTSFIAFIRSLGYEKINEEKPNNSDYFIFLQFELKRKKVEKGLLILDEISTLLLPCPYKRR</sequence>
<reference evidence="2" key="1">
    <citation type="submission" date="2023-08" db="EMBL/GenBank/DDBJ databases">
        <title>Draft sequence of the Babesia gibsoni genome.</title>
        <authorList>
            <person name="Yamagishi J.Y."/>
            <person name="Xuan X.X."/>
        </authorList>
    </citation>
    <scope>NUCLEOTIDE SEQUENCE</scope>
    <source>
        <strain evidence="2">Azabu</strain>
    </source>
</reference>
<keyword evidence="1" id="KW-0949">S-adenosyl-L-methionine</keyword>
<keyword evidence="1" id="KW-0539">Nucleus</keyword>
<dbReference type="InterPro" id="IPR007823">
    <property type="entry name" value="RRP8"/>
</dbReference>
<name>A0AAD8LR09_BABGI</name>
<dbReference type="GO" id="GO:0006364">
    <property type="term" value="P:rRNA processing"/>
    <property type="evidence" value="ECO:0007669"/>
    <property type="project" value="UniProtKB-UniRule"/>
</dbReference>